<feature type="compositionally biased region" description="Basic and acidic residues" evidence="1">
    <location>
        <begin position="878"/>
        <end position="887"/>
    </location>
</feature>
<dbReference type="PANTHER" id="PTHR38696:SF1">
    <property type="entry name" value="MEDIATOR OF RNA POLYMERASE II TRANSCRIPTION SUBUNIT 13"/>
    <property type="match status" value="1"/>
</dbReference>
<dbReference type="PANTHER" id="PTHR38696">
    <property type="entry name" value="MEDIATOR OF RNA POLYMERASE II TRANSCRIPTION SUBUNIT 13"/>
    <property type="match status" value="1"/>
</dbReference>
<dbReference type="EMBL" id="MLYV02001192">
    <property type="protein sequence ID" value="PSR72405.1"/>
    <property type="molecule type" value="Genomic_DNA"/>
</dbReference>
<feature type="compositionally biased region" description="Basic and acidic residues" evidence="1">
    <location>
        <begin position="725"/>
        <end position="741"/>
    </location>
</feature>
<feature type="region of interest" description="Disordered" evidence="1">
    <location>
        <begin position="829"/>
        <end position="887"/>
    </location>
</feature>
<name>A0A2R6NJ45_9APHY</name>
<protein>
    <submittedName>
        <fullName evidence="2">Uncharacterized protein</fullName>
    </submittedName>
</protein>
<feature type="compositionally biased region" description="Polar residues" evidence="1">
    <location>
        <begin position="507"/>
        <end position="533"/>
    </location>
</feature>
<organism evidence="2 3">
    <name type="scientific">Hermanssonia centrifuga</name>
    <dbReference type="NCBI Taxonomy" id="98765"/>
    <lineage>
        <taxon>Eukaryota</taxon>
        <taxon>Fungi</taxon>
        <taxon>Dikarya</taxon>
        <taxon>Basidiomycota</taxon>
        <taxon>Agaricomycotina</taxon>
        <taxon>Agaricomycetes</taxon>
        <taxon>Polyporales</taxon>
        <taxon>Meruliaceae</taxon>
        <taxon>Hermanssonia</taxon>
    </lineage>
</organism>
<reference evidence="2 3" key="1">
    <citation type="submission" date="2018-02" db="EMBL/GenBank/DDBJ databases">
        <title>Genome sequence of the basidiomycete white-rot fungus Phlebia centrifuga.</title>
        <authorList>
            <person name="Granchi Z."/>
            <person name="Peng M."/>
            <person name="de Vries R.P."/>
            <person name="Hilden K."/>
            <person name="Makela M.R."/>
            <person name="Grigoriev I."/>
            <person name="Riley R."/>
        </authorList>
    </citation>
    <scope>NUCLEOTIDE SEQUENCE [LARGE SCALE GENOMIC DNA]</scope>
    <source>
        <strain evidence="2 3">FBCC195</strain>
    </source>
</reference>
<feature type="region of interest" description="Disordered" evidence="1">
    <location>
        <begin position="559"/>
        <end position="812"/>
    </location>
</feature>
<feature type="region of interest" description="Disordered" evidence="1">
    <location>
        <begin position="502"/>
        <end position="533"/>
    </location>
</feature>
<gene>
    <name evidence="2" type="ORF">PHLCEN_2v11748</name>
</gene>
<accession>A0A2R6NJ45</accession>
<feature type="compositionally biased region" description="Polar residues" evidence="1">
    <location>
        <begin position="14"/>
        <end position="28"/>
    </location>
</feature>
<feature type="compositionally biased region" description="Basic and acidic residues" evidence="1">
    <location>
        <begin position="619"/>
        <end position="633"/>
    </location>
</feature>
<keyword evidence="3" id="KW-1185">Reference proteome</keyword>
<proteinExistence type="predicted"/>
<dbReference type="Proteomes" id="UP000186601">
    <property type="component" value="Unassembled WGS sequence"/>
</dbReference>
<evidence type="ECO:0000313" key="3">
    <source>
        <dbReference type="Proteomes" id="UP000186601"/>
    </source>
</evidence>
<sequence length="887" mass="95038">MAQPAPLVKHPAFPSQTQATPQNSSATPTAPFIPRKEFIKDHRVTSSFSLLALSGSGLVRLYSFSAAVVTALRRLFDQKNLLTAVRERAPKHFFEFVLEGKPWSNAKSITSEKLIIDILAVILHHGYSFLSTIDYGREQDDRLAITFSRPIIPPSHTPFSLQNGSAISLNQPVRTPFAISFSSATLLRVVGPPLHSTPAVLQAVRGAWPRGVVSEKKVGDATFEFKLQGYKWFQEDTFATDSLNHILGLLTALDAHGFSLLTSLSLTNRSRVKDLWIFTGLAGDDHQGSQPSSPNMSNLELERKLTPQASLVPGPSPLSIGVERRSPPRQPTTAVNIAVPDNAPLRTSGNEAASPPFLPPVQPSAKLQTALLRKPSPKTQIPVAFVPEYADDPFNPSVYPNGRALAPPAANPAYTQDPATGQMVRSFSNPSSVGSCDMTGIGTGLRTSIDIQRTPDVLYATDGHRAGNGANEYNPFNGTFRRASQPPHAAFVMNLHEKRASLDGKTPSYSDRPSLRPSITRSSTLPLLSTGQSSSTSIPVVQVHAPSPIHATKVDHIAINGASPPGLAHEGRGAKGSHSPDAPSTPTPPLLTPGTFRDSAFSSTTGWQSHEIPIAWIGRDPEPGTERRGEQHTKSPQLHLGAGRPDLDRVSAGPLLPGAWASTPRENGNDVGYKTFPPTIKEHPGEEGDELTTPAIRTKHSELQPSAMQSHSHKSNDPSSPAAKPRMEQERSKPVGAKRDTAMSGWVMVNVESSTPGQDKTSRTGGHRKAASQSPPPQRPAAHRRRSHSESRLRSPSPSTTPVGNAPAAATMSAAAKTIAMIDAVDAREREQEKAANPTGLRRIFHRGKASNDVHGDDVPSGGQKGRAAEGGAAAKRRSPDRGGRSR</sequence>
<dbReference type="AlphaFoldDB" id="A0A2R6NJ45"/>
<evidence type="ECO:0000313" key="2">
    <source>
        <dbReference type="EMBL" id="PSR72405.1"/>
    </source>
</evidence>
<comment type="caution">
    <text evidence="2">The sequence shown here is derived from an EMBL/GenBank/DDBJ whole genome shotgun (WGS) entry which is preliminary data.</text>
</comment>
<dbReference type="OrthoDB" id="3358646at2759"/>
<feature type="region of interest" description="Disordered" evidence="1">
    <location>
        <begin position="1"/>
        <end position="30"/>
    </location>
</feature>
<evidence type="ECO:0000256" key="1">
    <source>
        <dbReference type="SAM" id="MobiDB-lite"/>
    </source>
</evidence>